<protein>
    <submittedName>
        <fullName evidence="3">Ribonuclease D</fullName>
    </submittedName>
</protein>
<proteinExistence type="predicted"/>
<dbReference type="EMBL" id="BAABKG010000002">
    <property type="protein sequence ID" value="GAA5146083.1"/>
    <property type="molecule type" value="Genomic_DNA"/>
</dbReference>
<dbReference type="SUPFAM" id="SSF47819">
    <property type="entry name" value="HRDC-like"/>
    <property type="match status" value="1"/>
</dbReference>
<feature type="region of interest" description="Disordered" evidence="1">
    <location>
        <begin position="1"/>
        <end position="41"/>
    </location>
</feature>
<dbReference type="PANTHER" id="PTHR47649">
    <property type="entry name" value="RIBONUCLEASE D"/>
    <property type="match status" value="1"/>
</dbReference>
<feature type="compositionally biased region" description="Polar residues" evidence="1">
    <location>
        <begin position="444"/>
        <end position="453"/>
    </location>
</feature>
<dbReference type="InterPro" id="IPR010997">
    <property type="entry name" value="HRDC-like_sf"/>
</dbReference>
<dbReference type="InterPro" id="IPR051086">
    <property type="entry name" value="RNase_D-like"/>
</dbReference>
<comment type="caution">
    <text evidence="3">The sequence shown here is derived from an EMBL/GenBank/DDBJ whole genome shotgun (WGS) entry which is preliminary data.</text>
</comment>
<name>A0ABP9PL19_9ACTN</name>
<feature type="domain" description="HRDC" evidence="2">
    <location>
        <begin position="241"/>
        <end position="326"/>
    </location>
</feature>
<feature type="region of interest" description="Disordered" evidence="1">
    <location>
        <begin position="426"/>
        <end position="453"/>
    </location>
</feature>
<dbReference type="RefSeq" id="WP_345456792.1">
    <property type="nucleotide sequence ID" value="NZ_BAABKG010000002.1"/>
</dbReference>
<dbReference type="SMART" id="SM00474">
    <property type="entry name" value="35EXOc"/>
    <property type="match status" value="1"/>
</dbReference>
<evidence type="ECO:0000256" key="1">
    <source>
        <dbReference type="SAM" id="MobiDB-lite"/>
    </source>
</evidence>
<dbReference type="Gene3D" id="1.10.150.80">
    <property type="entry name" value="HRDC domain"/>
    <property type="match status" value="2"/>
</dbReference>
<dbReference type="InterPro" id="IPR012337">
    <property type="entry name" value="RNaseH-like_sf"/>
</dbReference>
<dbReference type="Pfam" id="PF00570">
    <property type="entry name" value="HRDC"/>
    <property type="match status" value="1"/>
</dbReference>
<dbReference type="Pfam" id="PF18305">
    <property type="entry name" value="DNA_pol_A_exoN"/>
    <property type="match status" value="1"/>
</dbReference>
<dbReference type="Proteomes" id="UP001500221">
    <property type="component" value="Unassembled WGS sequence"/>
</dbReference>
<feature type="region of interest" description="Disordered" evidence="1">
    <location>
        <begin position="323"/>
        <end position="343"/>
    </location>
</feature>
<dbReference type="InterPro" id="IPR002121">
    <property type="entry name" value="HRDC_dom"/>
</dbReference>
<evidence type="ECO:0000313" key="3">
    <source>
        <dbReference type="EMBL" id="GAA5146083.1"/>
    </source>
</evidence>
<dbReference type="SUPFAM" id="SSF53098">
    <property type="entry name" value="Ribonuclease H-like"/>
    <property type="match status" value="1"/>
</dbReference>
<dbReference type="Gene3D" id="3.30.420.10">
    <property type="entry name" value="Ribonuclease H-like superfamily/Ribonuclease H"/>
    <property type="match status" value="1"/>
</dbReference>
<dbReference type="PANTHER" id="PTHR47649:SF1">
    <property type="entry name" value="RIBONUCLEASE D"/>
    <property type="match status" value="1"/>
</dbReference>
<feature type="compositionally biased region" description="Low complexity" evidence="1">
    <location>
        <begin position="1"/>
        <end position="10"/>
    </location>
</feature>
<gene>
    <name evidence="3" type="ORF">GCM10023340_16470</name>
</gene>
<dbReference type="Pfam" id="PF01612">
    <property type="entry name" value="DNA_pol_A_exo1"/>
    <property type="match status" value="1"/>
</dbReference>
<reference evidence="4" key="1">
    <citation type="journal article" date="2019" name="Int. J. Syst. Evol. Microbiol.">
        <title>The Global Catalogue of Microorganisms (GCM) 10K type strain sequencing project: providing services to taxonomists for standard genome sequencing and annotation.</title>
        <authorList>
            <consortium name="The Broad Institute Genomics Platform"/>
            <consortium name="The Broad Institute Genome Sequencing Center for Infectious Disease"/>
            <person name="Wu L."/>
            <person name="Ma J."/>
        </authorList>
    </citation>
    <scope>NUCLEOTIDE SEQUENCE [LARGE SCALE GENOMIC DNA]</scope>
    <source>
        <strain evidence="4">JCM 18459</strain>
    </source>
</reference>
<dbReference type="InterPro" id="IPR044876">
    <property type="entry name" value="HRDC_dom_sf"/>
</dbReference>
<dbReference type="InterPro" id="IPR036397">
    <property type="entry name" value="RNaseH_sf"/>
</dbReference>
<dbReference type="SMART" id="SM00341">
    <property type="entry name" value="HRDC"/>
    <property type="match status" value="1"/>
</dbReference>
<evidence type="ECO:0000259" key="2">
    <source>
        <dbReference type="PROSITE" id="PS50967"/>
    </source>
</evidence>
<sequence length="453" mass="49353">MSDTTPTDGTPLPPEPETQPEEQPEPLPLLELSDGLPPLTDTEPALAEVCERLAAGTGPVAIDAERASGYRYSQRAYLIQLRREGSGTALVDPVAFESLAPLQEALEGTEWILHAATQDLPCLNERGLVPTALFDTELAGRLLGYPRVGLATLVETLIGRRMKKEHSAADWSTRPLPQSWLEYAALDVEPLVELRDRLAAELEETGKAEWARQEFDALRSFKPTPRPDAWRRTSGMHRVRGRRGLAAVRALWQTRDAIATERDVTPGRIIPDSAIVAAATAASEEGVVLDRSALRSLQGFHGRGASRYSSQWVEALREAAALTENELPSRNPRGDGPPPPRAWADKDAVAAERLRLAREATSALSRQHGLPVENLLTPDLLRRLMWSPPPARDPGDLLDAVVDRLTADGARPWQVALTAPVLVDAVLQAEREPEPEPEPDEPTDQSVGSGDGS</sequence>
<accession>A0ABP9PL19</accession>
<organism evidence="3 4">
    <name type="scientific">Nocardioides marinquilinus</name>
    <dbReference type="NCBI Taxonomy" id="1210400"/>
    <lineage>
        <taxon>Bacteria</taxon>
        <taxon>Bacillati</taxon>
        <taxon>Actinomycetota</taxon>
        <taxon>Actinomycetes</taxon>
        <taxon>Propionibacteriales</taxon>
        <taxon>Nocardioidaceae</taxon>
        <taxon>Nocardioides</taxon>
    </lineage>
</organism>
<dbReference type="PROSITE" id="PS50967">
    <property type="entry name" value="HRDC"/>
    <property type="match status" value="1"/>
</dbReference>
<feature type="compositionally biased region" description="Low complexity" evidence="1">
    <location>
        <begin position="28"/>
        <end position="39"/>
    </location>
</feature>
<dbReference type="InterPro" id="IPR002562">
    <property type="entry name" value="3'-5'_exonuclease_dom"/>
</dbReference>
<evidence type="ECO:0000313" key="4">
    <source>
        <dbReference type="Proteomes" id="UP001500221"/>
    </source>
</evidence>
<dbReference type="CDD" id="cd06142">
    <property type="entry name" value="RNaseD_exo"/>
    <property type="match status" value="1"/>
</dbReference>
<keyword evidence="4" id="KW-1185">Reference proteome</keyword>
<dbReference type="InterPro" id="IPR041605">
    <property type="entry name" value="Exo_C"/>
</dbReference>